<dbReference type="Pfam" id="PF01627">
    <property type="entry name" value="Hpt"/>
    <property type="match status" value="1"/>
</dbReference>
<dbReference type="InterPro" id="IPR036641">
    <property type="entry name" value="HPT_dom_sf"/>
</dbReference>
<dbReference type="PRINTS" id="PR00344">
    <property type="entry name" value="BCTRLSENSOR"/>
</dbReference>
<evidence type="ECO:0000256" key="1">
    <source>
        <dbReference type="ARBA" id="ARBA00000085"/>
    </source>
</evidence>
<dbReference type="Pfam" id="PF00512">
    <property type="entry name" value="HisKA"/>
    <property type="match status" value="1"/>
</dbReference>
<dbReference type="SMART" id="SM00091">
    <property type="entry name" value="PAS"/>
    <property type="match status" value="3"/>
</dbReference>
<evidence type="ECO:0000256" key="8">
    <source>
        <dbReference type="ARBA" id="ARBA00022741"/>
    </source>
</evidence>
<dbReference type="PROSITE" id="PS50110">
    <property type="entry name" value="RESPONSE_REGULATORY"/>
    <property type="match status" value="1"/>
</dbReference>
<dbReference type="InterPro" id="IPR003661">
    <property type="entry name" value="HisK_dim/P_dom"/>
</dbReference>
<keyword evidence="11" id="KW-1133">Transmembrane helix</keyword>
<comment type="subcellular location">
    <subcellularLocation>
        <location evidence="2">Cell membrane</location>
        <topology evidence="2">Multi-pass membrane protein</topology>
    </subcellularLocation>
</comment>
<dbReference type="Gene3D" id="1.10.287.130">
    <property type="match status" value="1"/>
</dbReference>
<dbReference type="InterPro" id="IPR000014">
    <property type="entry name" value="PAS"/>
</dbReference>
<comment type="catalytic activity">
    <reaction evidence="1">
        <text>ATP + protein L-histidine = ADP + protein N-phospho-L-histidine.</text>
        <dbReference type="EC" id="2.7.13.3"/>
    </reaction>
</comment>
<dbReference type="SUPFAM" id="SSF55785">
    <property type="entry name" value="PYP-like sensor domain (PAS domain)"/>
    <property type="match status" value="3"/>
</dbReference>
<comment type="function">
    <text evidence="14">Member of the two-component regulatory system BvgS/BvgA. Phosphorylates BvgA via a four-step phosphorelay in response to environmental signals.</text>
</comment>
<keyword evidence="6" id="KW-0808">Transferase</keyword>
<dbReference type="SUPFAM" id="SSF47384">
    <property type="entry name" value="Homodimeric domain of signal transducing histidine kinase"/>
    <property type="match status" value="1"/>
</dbReference>
<evidence type="ECO:0000313" key="26">
    <source>
        <dbReference type="Proteomes" id="UP000739411"/>
    </source>
</evidence>
<sequence length="960" mass="105028">MAKRTQELESERERLSAILDGVGSYIFIKGADFRFQFANHALCELLDCSAESVVGKRDEDFFDPETVAALRAKDRRVLEFGERVQSVEQRVIQHDGAARSFLSIKVPMRDKAGNIVSLLGISTDITEQKRTEMALRELGNELNATLQAIPDLLFEIDETGRFINYWDNDTDELRVPKEALINHQLADTFPPEAVASIEAAIKEAGASGHSSGQQILLPLTNAEQRFELSTVLKPGDSTPRHFMILARNVSDRLAAQAAAQLAQEETKRLLAQADESRAVLLSILEDQRINQDALRKLSLAVEQSPEAILISNLAAEIEYVNQAFLNSTGYGLSEVLGRNSRMLQSGKTPRSTYEAMWKILSAGGVWSGQLINKRKNGEIYYEYASISPIRQADGKVTHYLAIKQDITEKKRIGEELDKHRHHLEELVNQRTAELASAKEVAELANRAKSTFLANMSHEIRTPMNAIIGLTRMLQNGVPEVEQQDKLSKIRESADHLMAVINDVLDISKIEAGKLVLESLNFDLHQVMERAVALVAERAQAKGLAIQIEAPCKLDCHLLGDPTRLTQALLNYLVNAVKFTEQGSIKLRCQLIEQSAGQVSLRFEVSDSGVGIPPEAIERLFKVFEQADNSTTRNYGGTGLGLAITGHLAELMGGEAGVSSTPDVGSTFWFTARFACAEAMTSALSLSATSDSGTILRQGFADCHLLLCEDNPINQEVALALLKDVGLHVEVVCDGTQALEKVAANQYDLILMDVQMPVMDGLEATRRIRQLPDHANLPILAMTANAYAEDRQACLAVGMNDFVAKPVDPETLYAALLKWLPKRKAAPAVIAAPTLDVDSALSEALGQIVGIDLSMGLSITRGRPERYARLLRLFAKDHASDMERVRASLVQGDREAAERIVHALKGVAGTLGISEVYPLVVELNTLIRSSVAVDELFAAIPALDAALKTVCTGIDALPGNL</sequence>
<dbReference type="Gene3D" id="1.20.120.160">
    <property type="entry name" value="HPT domain"/>
    <property type="match status" value="1"/>
</dbReference>
<evidence type="ECO:0000256" key="15">
    <source>
        <dbReference type="ARBA" id="ARBA00064003"/>
    </source>
</evidence>
<dbReference type="Gene3D" id="3.30.565.10">
    <property type="entry name" value="Histidine kinase-like ATPase, C-terminal domain"/>
    <property type="match status" value="1"/>
</dbReference>
<dbReference type="InterPro" id="IPR000700">
    <property type="entry name" value="PAS-assoc_C"/>
</dbReference>
<dbReference type="Proteomes" id="UP000739411">
    <property type="component" value="Unassembled WGS sequence"/>
</dbReference>
<gene>
    <name evidence="25" type="ORF">IPJ38_19630</name>
</gene>
<dbReference type="PANTHER" id="PTHR45339">
    <property type="entry name" value="HYBRID SIGNAL TRANSDUCTION HISTIDINE KINASE J"/>
    <property type="match status" value="1"/>
</dbReference>
<comment type="subunit">
    <text evidence="15">At low DSF concentrations, interacts with RpfF.</text>
</comment>
<keyword evidence="10" id="KW-0067">ATP-binding</keyword>
<feature type="domain" description="PAC" evidence="23">
    <location>
        <begin position="85"/>
        <end position="137"/>
    </location>
</feature>
<feature type="modified residue" description="Phosphohistidine" evidence="18">
    <location>
        <position position="901"/>
    </location>
</feature>
<dbReference type="EC" id="2.7.13.3" evidence="3"/>
<feature type="domain" description="HPt" evidence="24">
    <location>
        <begin position="862"/>
        <end position="960"/>
    </location>
</feature>
<keyword evidence="9" id="KW-0418">Kinase</keyword>
<dbReference type="Gene3D" id="3.30.450.20">
    <property type="entry name" value="PAS domain"/>
    <property type="match status" value="3"/>
</dbReference>
<dbReference type="InterPro" id="IPR004358">
    <property type="entry name" value="Sig_transdc_His_kin-like_C"/>
</dbReference>
<evidence type="ECO:0000256" key="5">
    <source>
        <dbReference type="ARBA" id="ARBA00022553"/>
    </source>
</evidence>
<name>A0A935K028_9RHOO</name>
<dbReference type="CDD" id="cd16922">
    <property type="entry name" value="HATPase_EvgS-ArcB-TorS-like"/>
    <property type="match status" value="1"/>
</dbReference>
<dbReference type="NCBIfam" id="TIGR00229">
    <property type="entry name" value="sensory_box"/>
    <property type="match status" value="2"/>
</dbReference>
<dbReference type="Gene3D" id="3.40.50.2300">
    <property type="match status" value="1"/>
</dbReference>
<dbReference type="SMART" id="SM00387">
    <property type="entry name" value="HATPase_c"/>
    <property type="match status" value="1"/>
</dbReference>
<dbReference type="CDD" id="cd00130">
    <property type="entry name" value="PAS"/>
    <property type="match status" value="2"/>
</dbReference>
<feature type="domain" description="PAS" evidence="22">
    <location>
        <begin position="293"/>
        <end position="339"/>
    </location>
</feature>
<dbReference type="Pfam" id="PF00072">
    <property type="entry name" value="Response_reg"/>
    <property type="match status" value="1"/>
</dbReference>
<feature type="domain" description="Response regulatory" evidence="21">
    <location>
        <begin position="703"/>
        <end position="819"/>
    </location>
</feature>
<dbReference type="InterPro" id="IPR008207">
    <property type="entry name" value="Sig_transdc_His_kin_Hpt_dom"/>
</dbReference>
<comment type="caution">
    <text evidence="25">The sequence shown here is derived from an EMBL/GenBank/DDBJ whole genome shotgun (WGS) entry which is preliminary data.</text>
</comment>
<dbReference type="CDD" id="cd17546">
    <property type="entry name" value="REC_hyHK_CKI1_RcsC-like"/>
    <property type="match status" value="1"/>
</dbReference>
<evidence type="ECO:0000259" key="24">
    <source>
        <dbReference type="PROSITE" id="PS50894"/>
    </source>
</evidence>
<evidence type="ECO:0000256" key="14">
    <source>
        <dbReference type="ARBA" id="ARBA00058004"/>
    </source>
</evidence>
<dbReference type="PROSITE" id="PS50894">
    <property type="entry name" value="HPT"/>
    <property type="match status" value="1"/>
</dbReference>
<evidence type="ECO:0000256" key="6">
    <source>
        <dbReference type="ARBA" id="ARBA00022679"/>
    </source>
</evidence>
<dbReference type="InterPro" id="IPR035965">
    <property type="entry name" value="PAS-like_dom_sf"/>
</dbReference>
<evidence type="ECO:0000256" key="19">
    <source>
        <dbReference type="PROSITE-ProRule" id="PRU00169"/>
    </source>
</evidence>
<proteinExistence type="predicted"/>
<dbReference type="FunFam" id="1.10.287.130:FF:000002">
    <property type="entry name" value="Two-component osmosensing histidine kinase"/>
    <property type="match status" value="1"/>
</dbReference>
<evidence type="ECO:0000259" key="22">
    <source>
        <dbReference type="PROSITE" id="PS50112"/>
    </source>
</evidence>
<evidence type="ECO:0000256" key="17">
    <source>
        <dbReference type="ARBA" id="ARBA00070152"/>
    </source>
</evidence>
<evidence type="ECO:0000256" key="12">
    <source>
        <dbReference type="ARBA" id="ARBA00023012"/>
    </source>
</evidence>
<dbReference type="PROSITE" id="PS50109">
    <property type="entry name" value="HIS_KIN"/>
    <property type="match status" value="1"/>
</dbReference>
<evidence type="ECO:0000256" key="9">
    <source>
        <dbReference type="ARBA" id="ARBA00022777"/>
    </source>
</evidence>
<feature type="domain" description="PAS" evidence="22">
    <location>
        <begin position="11"/>
        <end position="81"/>
    </location>
</feature>
<keyword evidence="13" id="KW-0472">Membrane</keyword>
<evidence type="ECO:0000256" key="18">
    <source>
        <dbReference type="PROSITE-ProRule" id="PRU00110"/>
    </source>
</evidence>
<keyword evidence="12" id="KW-0902">Two-component regulatory system</keyword>
<dbReference type="PROSITE" id="PS50112">
    <property type="entry name" value="PAS"/>
    <property type="match status" value="2"/>
</dbReference>
<keyword evidence="4" id="KW-1003">Cell membrane</keyword>
<evidence type="ECO:0000256" key="11">
    <source>
        <dbReference type="ARBA" id="ARBA00022989"/>
    </source>
</evidence>
<feature type="modified residue" description="4-aspartylphosphate" evidence="19">
    <location>
        <position position="752"/>
    </location>
</feature>
<dbReference type="EMBL" id="JADJMS010000047">
    <property type="protein sequence ID" value="MBK7416978.1"/>
    <property type="molecule type" value="Genomic_DNA"/>
</dbReference>
<dbReference type="FunFam" id="3.30.565.10:FF:000010">
    <property type="entry name" value="Sensor histidine kinase RcsC"/>
    <property type="match status" value="1"/>
</dbReference>
<evidence type="ECO:0000256" key="3">
    <source>
        <dbReference type="ARBA" id="ARBA00012438"/>
    </source>
</evidence>
<evidence type="ECO:0000259" key="21">
    <source>
        <dbReference type="PROSITE" id="PS50110"/>
    </source>
</evidence>
<accession>A0A935K028</accession>
<evidence type="ECO:0000259" key="20">
    <source>
        <dbReference type="PROSITE" id="PS50109"/>
    </source>
</evidence>
<dbReference type="InterPro" id="IPR003594">
    <property type="entry name" value="HATPase_dom"/>
</dbReference>
<organism evidence="25 26">
    <name type="scientific">Candidatus Dechloromonas phosphorivorans</name>
    <dbReference type="NCBI Taxonomy" id="2899244"/>
    <lineage>
        <taxon>Bacteria</taxon>
        <taxon>Pseudomonadati</taxon>
        <taxon>Pseudomonadota</taxon>
        <taxon>Betaproteobacteria</taxon>
        <taxon>Rhodocyclales</taxon>
        <taxon>Azonexaceae</taxon>
        <taxon>Dechloromonas</taxon>
    </lineage>
</organism>
<dbReference type="Pfam" id="PF08448">
    <property type="entry name" value="PAS_4"/>
    <property type="match status" value="1"/>
</dbReference>
<evidence type="ECO:0000313" key="25">
    <source>
        <dbReference type="EMBL" id="MBK7416978.1"/>
    </source>
</evidence>
<dbReference type="Pfam" id="PF02518">
    <property type="entry name" value="HATPase_c"/>
    <property type="match status" value="1"/>
</dbReference>
<dbReference type="InterPro" id="IPR001789">
    <property type="entry name" value="Sig_transdc_resp-reg_receiver"/>
</dbReference>
<keyword evidence="8" id="KW-0547">Nucleotide-binding</keyword>
<reference evidence="25 26" key="1">
    <citation type="submission" date="2020-10" db="EMBL/GenBank/DDBJ databases">
        <title>Connecting structure to function with the recovery of over 1000 high-quality activated sludge metagenome-assembled genomes encoding full-length rRNA genes using long-read sequencing.</title>
        <authorList>
            <person name="Singleton C.M."/>
            <person name="Petriglieri F."/>
            <person name="Kristensen J.M."/>
            <person name="Kirkegaard R.H."/>
            <person name="Michaelsen T.Y."/>
            <person name="Andersen M.H."/>
            <person name="Karst S.M."/>
            <person name="Dueholm M.S."/>
            <person name="Nielsen P.H."/>
            <person name="Albertsen M."/>
        </authorList>
    </citation>
    <scope>NUCLEOTIDE SEQUENCE [LARGE SCALE GENOMIC DNA]</scope>
    <source>
        <strain evidence="25">EsbW_18-Q3-R4-48_BATAC.463</strain>
    </source>
</reference>
<feature type="domain" description="Histidine kinase" evidence="20">
    <location>
        <begin position="454"/>
        <end position="675"/>
    </location>
</feature>
<dbReference type="InterPro" id="IPR036097">
    <property type="entry name" value="HisK_dim/P_sf"/>
</dbReference>
<evidence type="ECO:0000256" key="7">
    <source>
        <dbReference type="ARBA" id="ARBA00022692"/>
    </source>
</evidence>
<dbReference type="SUPFAM" id="SSF52172">
    <property type="entry name" value="CheY-like"/>
    <property type="match status" value="1"/>
</dbReference>
<evidence type="ECO:0000259" key="23">
    <source>
        <dbReference type="PROSITE" id="PS50113"/>
    </source>
</evidence>
<dbReference type="SUPFAM" id="SSF55874">
    <property type="entry name" value="ATPase domain of HSP90 chaperone/DNA topoisomerase II/histidine kinase"/>
    <property type="match status" value="1"/>
</dbReference>
<dbReference type="CDD" id="cd00082">
    <property type="entry name" value="HisKA"/>
    <property type="match status" value="1"/>
</dbReference>
<evidence type="ECO:0000256" key="10">
    <source>
        <dbReference type="ARBA" id="ARBA00022840"/>
    </source>
</evidence>
<dbReference type="SMART" id="SM00086">
    <property type="entry name" value="PAC"/>
    <property type="match status" value="2"/>
</dbReference>
<dbReference type="PANTHER" id="PTHR45339:SF1">
    <property type="entry name" value="HYBRID SIGNAL TRANSDUCTION HISTIDINE KINASE J"/>
    <property type="match status" value="1"/>
</dbReference>
<dbReference type="SMART" id="SM00448">
    <property type="entry name" value="REC"/>
    <property type="match status" value="1"/>
</dbReference>
<keyword evidence="7" id="KW-0812">Transmembrane</keyword>
<dbReference type="InterPro" id="IPR011006">
    <property type="entry name" value="CheY-like_superfamily"/>
</dbReference>
<feature type="domain" description="PAC" evidence="23">
    <location>
        <begin position="364"/>
        <end position="418"/>
    </location>
</feature>
<dbReference type="InterPro" id="IPR005467">
    <property type="entry name" value="His_kinase_dom"/>
</dbReference>
<dbReference type="InterPro" id="IPR013656">
    <property type="entry name" value="PAS_4"/>
</dbReference>
<dbReference type="GO" id="GO:0005886">
    <property type="term" value="C:plasma membrane"/>
    <property type="evidence" value="ECO:0007669"/>
    <property type="project" value="UniProtKB-SubCell"/>
</dbReference>
<dbReference type="InterPro" id="IPR036890">
    <property type="entry name" value="HATPase_C_sf"/>
</dbReference>
<evidence type="ECO:0000256" key="4">
    <source>
        <dbReference type="ARBA" id="ARBA00022475"/>
    </source>
</evidence>
<protein>
    <recommendedName>
        <fullName evidence="16">Sensory/regulatory protein RpfC</fullName>
        <ecNumber evidence="3">2.7.13.3</ecNumber>
    </recommendedName>
    <alternativeName>
        <fullName evidence="17">Virulence sensor protein BvgS</fullName>
    </alternativeName>
</protein>
<dbReference type="SMART" id="SM00388">
    <property type="entry name" value="HisKA"/>
    <property type="match status" value="1"/>
</dbReference>
<dbReference type="SUPFAM" id="SSF47226">
    <property type="entry name" value="Histidine-containing phosphotransfer domain, HPT domain"/>
    <property type="match status" value="1"/>
</dbReference>
<dbReference type="Pfam" id="PF13426">
    <property type="entry name" value="PAS_9"/>
    <property type="match status" value="1"/>
</dbReference>
<dbReference type="AlphaFoldDB" id="A0A935K028"/>
<dbReference type="InterPro" id="IPR001610">
    <property type="entry name" value="PAC"/>
</dbReference>
<dbReference type="GO" id="GO:0005524">
    <property type="term" value="F:ATP binding"/>
    <property type="evidence" value="ECO:0007669"/>
    <property type="project" value="UniProtKB-KW"/>
</dbReference>
<dbReference type="GO" id="GO:0000155">
    <property type="term" value="F:phosphorelay sensor kinase activity"/>
    <property type="evidence" value="ECO:0007669"/>
    <property type="project" value="InterPro"/>
</dbReference>
<keyword evidence="5 19" id="KW-0597">Phosphoprotein</keyword>
<evidence type="ECO:0000256" key="16">
    <source>
        <dbReference type="ARBA" id="ARBA00068150"/>
    </source>
</evidence>
<evidence type="ECO:0000256" key="2">
    <source>
        <dbReference type="ARBA" id="ARBA00004651"/>
    </source>
</evidence>
<evidence type="ECO:0000256" key="13">
    <source>
        <dbReference type="ARBA" id="ARBA00023136"/>
    </source>
</evidence>
<dbReference type="PROSITE" id="PS50113">
    <property type="entry name" value="PAC"/>
    <property type="match status" value="2"/>
</dbReference>